<dbReference type="SUPFAM" id="SSF103473">
    <property type="entry name" value="MFS general substrate transporter"/>
    <property type="match status" value="1"/>
</dbReference>
<evidence type="ECO:0000256" key="19">
    <source>
        <dbReference type="ARBA" id="ARBA00035916"/>
    </source>
</evidence>
<keyword evidence="12" id="KW-0653">Protein transport</keyword>
<dbReference type="InterPro" id="IPR043381">
    <property type="entry name" value="SLC15A2"/>
</dbReference>
<keyword evidence="15" id="KW-0325">Glycoprotein</keyword>
<evidence type="ECO:0000256" key="31">
    <source>
        <dbReference type="RuleBase" id="RU003755"/>
    </source>
</evidence>
<evidence type="ECO:0000256" key="25">
    <source>
        <dbReference type="ARBA" id="ARBA00050757"/>
    </source>
</evidence>
<evidence type="ECO:0000256" key="15">
    <source>
        <dbReference type="ARBA" id="ARBA00023180"/>
    </source>
</evidence>
<feature type="transmembrane region" description="Helical" evidence="32">
    <location>
        <begin position="12"/>
        <end position="33"/>
    </location>
</feature>
<evidence type="ECO:0000256" key="30">
    <source>
        <dbReference type="ARBA" id="ARBA00083870"/>
    </source>
</evidence>
<evidence type="ECO:0000256" key="22">
    <source>
        <dbReference type="ARBA" id="ARBA00036620"/>
    </source>
</evidence>
<comment type="catalytic activity">
    <reaction evidence="27">
        <text>glycyl-L-leucine(out) + 2 H(+)(out) = glycyl-L-leucine(in) + 2 H(+)(in)</text>
        <dbReference type="Rhea" id="RHEA:76167"/>
        <dbReference type="ChEBI" id="CHEBI:15378"/>
        <dbReference type="ChEBI" id="CHEBI:143163"/>
    </reaction>
    <physiologicalReaction direction="left-to-right" evidence="27">
        <dbReference type="Rhea" id="RHEA:76168"/>
    </physiologicalReaction>
</comment>
<feature type="transmembrane region" description="Helical" evidence="32">
    <location>
        <begin position="516"/>
        <end position="538"/>
    </location>
</feature>
<feature type="transmembrane region" description="Helical" evidence="32">
    <location>
        <begin position="70"/>
        <end position="91"/>
    </location>
</feature>
<evidence type="ECO:0000256" key="24">
    <source>
        <dbReference type="ARBA" id="ARBA00042838"/>
    </source>
</evidence>
<accession>A0A8C4M9R7</accession>
<evidence type="ECO:0000256" key="13">
    <source>
        <dbReference type="ARBA" id="ARBA00022989"/>
    </source>
</evidence>
<comment type="subunit">
    <text evidence="17">Interacts (via extracellular domain region) with trypsin.</text>
</comment>
<evidence type="ECO:0000256" key="12">
    <source>
        <dbReference type="ARBA" id="ARBA00022927"/>
    </source>
</evidence>
<dbReference type="InterPro" id="IPR018456">
    <property type="entry name" value="PTR2_symporter_CS"/>
</dbReference>
<dbReference type="Ensembl" id="ENSEAST00005024592.1">
    <property type="protein sequence ID" value="ENSEASP00005022664.1"/>
    <property type="gene ID" value="ENSEASG00005015215.1"/>
</dbReference>
<feature type="transmembrane region" description="Helical" evidence="32">
    <location>
        <begin position="171"/>
        <end position="191"/>
    </location>
</feature>
<evidence type="ECO:0000256" key="6">
    <source>
        <dbReference type="ARBA" id="ARBA00022553"/>
    </source>
</evidence>
<dbReference type="GO" id="GO:0016324">
    <property type="term" value="C:apical plasma membrane"/>
    <property type="evidence" value="ECO:0007669"/>
    <property type="project" value="UniProtKB-SubCell"/>
</dbReference>
<feature type="transmembrane region" description="Helical" evidence="32">
    <location>
        <begin position="489"/>
        <end position="510"/>
    </location>
</feature>
<evidence type="ECO:0000256" key="23">
    <source>
        <dbReference type="ARBA" id="ARBA00041092"/>
    </source>
</evidence>
<feature type="transmembrane region" description="Helical" evidence="32">
    <location>
        <begin position="97"/>
        <end position="118"/>
    </location>
</feature>
<dbReference type="GO" id="GO:0071916">
    <property type="term" value="F:dipeptide transmembrane transporter activity"/>
    <property type="evidence" value="ECO:0007669"/>
    <property type="project" value="UniProtKB-ARBA"/>
</dbReference>
<comment type="catalytic activity">
    <reaction evidence="26">
        <text>N-acetyl-D-muramoyl-L-alanyl-D-isoglutamine(out) + 3 H(+)(out) = N-acetyl-D-muramoyl-L-alanyl-D-isoglutamine(in) + 3 H(+)(in)</text>
        <dbReference type="Rhea" id="RHEA:76375"/>
        <dbReference type="ChEBI" id="CHEBI:15378"/>
        <dbReference type="ChEBI" id="CHEBI:155830"/>
    </reaction>
    <physiologicalReaction direction="left-to-right" evidence="26">
        <dbReference type="Rhea" id="RHEA:76376"/>
    </physiologicalReaction>
</comment>
<evidence type="ECO:0000256" key="20">
    <source>
        <dbReference type="ARBA" id="ARBA00036032"/>
    </source>
</evidence>
<evidence type="ECO:0000256" key="32">
    <source>
        <dbReference type="SAM" id="Phobius"/>
    </source>
</evidence>
<evidence type="ECO:0000256" key="11">
    <source>
        <dbReference type="ARBA" id="ARBA00022859"/>
    </source>
</evidence>
<comment type="catalytic activity">
    <reaction evidence="22">
        <text>a dipeptide(out) + 2 H(+)(out) = a dipeptide(in) + 2 H(+)(in)</text>
        <dbReference type="Rhea" id="RHEA:76179"/>
        <dbReference type="ChEBI" id="CHEBI:15378"/>
        <dbReference type="ChEBI" id="CHEBI:90799"/>
    </reaction>
    <physiologicalReaction direction="left-to-right" evidence="22">
        <dbReference type="Rhea" id="RHEA:76180"/>
    </physiologicalReaction>
</comment>
<evidence type="ECO:0000256" key="9">
    <source>
        <dbReference type="ARBA" id="ARBA00022847"/>
    </source>
</evidence>
<dbReference type="GO" id="GO:0045087">
    <property type="term" value="P:innate immune response"/>
    <property type="evidence" value="ECO:0007669"/>
    <property type="project" value="UniProtKB-KW"/>
</dbReference>
<comment type="function">
    <text evidence="28">Proton-coupled amino-acid transporter that transports oligopeptides of 2 to 4 amino acids with a preference for dipeptides. Transports neutral and anionic dipeptides with a proton to peptide stoichiometry of 2:1 or 3:1. In kidney, involved in the absorption of circulating di- and tripeptides from the glomerular filtrate. Can also transport beta-lactam antibiotics, such as the aminocephalosporin cefadroxil, and other antiviral and anticancer drugs. Transports the dipeptide-like aminopeptidase inhibitor bestatin. Also able to transport carnosine. Involved in innate immunity by promoting the detection of microbial pathogens by NOD-like receptors (NLRs). Mediates transport of bacterial peptidoglycans across the plasma membrane or, in macrophages, the phagosome membrane: catalyzes the transport of certain bacterial peptidoglycans, such as muramyl dipeptide (MDP), the NOD2 ligand.</text>
</comment>
<organism evidence="33">
    <name type="scientific">Equus asinus asinus</name>
    <dbReference type="NCBI Taxonomy" id="83772"/>
    <lineage>
        <taxon>Eukaryota</taxon>
        <taxon>Metazoa</taxon>
        <taxon>Chordata</taxon>
        <taxon>Craniata</taxon>
        <taxon>Vertebrata</taxon>
        <taxon>Euteleostomi</taxon>
        <taxon>Mammalia</taxon>
        <taxon>Eutheria</taxon>
        <taxon>Laurasiatheria</taxon>
        <taxon>Perissodactyla</taxon>
        <taxon>Equidae</taxon>
        <taxon>Equus</taxon>
    </lineage>
</organism>
<comment type="catalytic activity">
    <reaction evidence="19">
        <text>glycyl-L-lysine(out) + 2 H(+)(out) = glycyl-L-lysine(in) + 2 H(+)(in)</text>
        <dbReference type="Rhea" id="RHEA:76171"/>
        <dbReference type="ChEBI" id="CHEBI:15378"/>
        <dbReference type="ChEBI" id="CHEBI:194323"/>
    </reaction>
    <physiologicalReaction direction="left-to-right" evidence="19">
        <dbReference type="Rhea" id="RHEA:76172"/>
    </physiologicalReaction>
</comment>
<keyword evidence="9" id="KW-0769">Symport</keyword>
<protein>
    <recommendedName>
        <fullName evidence="23">Solute carrier family 15 member 2</fullName>
    </recommendedName>
    <alternativeName>
        <fullName evidence="30">Kidney H(+)/peptide cotransporter</fullName>
    </alternativeName>
    <alternativeName>
        <fullName evidence="29">Oligopeptide transporter, kidney isoform</fullName>
    </alternativeName>
    <alternativeName>
        <fullName evidence="24">Peptide transporter 2</fullName>
    </alternativeName>
</protein>
<name>A0A8C4M9R7_EQUAS</name>
<evidence type="ECO:0000256" key="1">
    <source>
        <dbReference type="ARBA" id="ARBA00004265"/>
    </source>
</evidence>
<dbReference type="CDD" id="cd17411">
    <property type="entry name" value="MFS_SLC15A2"/>
    <property type="match status" value="1"/>
</dbReference>
<evidence type="ECO:0000313" key="33">
    <source>
        <dbReference type="Ensembl" id="ENSEASP00005022664.1"/>
    </source>
</evidence>
<evidence type="ECO:0000256" key="18">
    <source>
        <dbReference type="ARBA" id="ARBA00035821"/>
    </source>
</evidence>
<reference evidence="33" key="1">
    <citation type="submission" date="2023-03" db="UniProtKB">
        <authorList>
            <consortium name="Ensembl"/>
        </authorList>
    </citation>
    <scope>IDENTIFICATION</scope>
</reference>
<comment type="catalytic activity">
    <reaction evidence="18">
        <text>an L-amino acid tripeptide(out) + 2 H(+)(out) = an L-amino acid tripeptide(in) + 2 H(+)(in)</text>
        <dbReference type="Rhea" id="RHEA:76187"/>
        <dbReference type="ChEBI" id="CHEBI:15378"/>
        <dbReference type="ChEBI" id="CHEBI:155837"/>
    </reaction>
    <physiologicalReaction direction="left-to-right" evidence="18">
        <dbReference type="Rhea" id="RHEA:76188"/>
    </physiologicalReaction>
</comment>
<dbReference type="OMA" id="AFKGWRK"/>
<keyword evidence="11" id="KW-0391">Immunity</keyword>
<dbReference type="FunFam" id="1.20.1250.20:FF:000158">
    <property type="entry name" value="Solute carrier family 15 member 2"/>
    <property type="match status" value="1"/>
</dbReference>
<feature type="transmembrane region" description="Helical" evidence="32">
    <location>
        <begin position="310"/>
        <end position="328"/>
    </location>
</feature>
<comment type="subcellular location">
    <subcellularLocation>
        <location evidence="2">Apical cell membrane</location>
        <topology evidence="2">Multi-pass membrane protein</topology>
    </subcellularLocation>
    <subcellularLocation>
        <location evidence="1">Cytoplasmic vesicle</location>
        <location evidence="1">Phagosome membrane</location>
        <topology evidence="1">Multi-pass membrane protein</topology>
    </subcellularLocation>
    <subcellularLocation>
        <location evidence="31">Membrane</location>
        <topology evidence="31">Multi-pass membrane protein</topology>
    </subcellularLocation>
</comment>
<evidence type="ECO:0000256" key="3">
    <source>
        <dbReference type="ARBA" id="ARBA00005982"/>
    </source>
</evidence>
<dbReference type="Pfam" id="PF00854">
    <property type="entry name" value="PTR2"/>
    <property type="match status" value="3"/>
</dbReference>
<evidence type="ECO:0000256" key="7">
    <source>
        <dbReference type="ARBA" id="ARBA00022588"/>
    </source>
</evidence>
<keyword evidence="16" id="KW-0968">Cytoplasmic vesicle</keyword>
<dbReference type="Gene3D" id="1.20.1250.20">
    <property type="entry name" value="MFS general substrate transporter like domains"/>
    <property type="match status" value="1"/>
</dbReference>
<comment type="catalytic activity">
    <reaction evidence="25">
        <text>L-alanyl-L-alanine(out) + 2 H(+)(out) = L-alanyl-L-alanine(in) + 2 H(+)(in)</text>
        <dbReference type="Rhea" id="RHEA:76183"/>
        <dbReference type="ChEBI" id="CHEBI:15378"/>
        <dbReference type="ChEBI" id="CHEBI:195181"/>
    </reaction>
    <physiologicalReaction direction="left-to-right" evidence="25">
        <dbReference type="Rhea" id="RHEA:76184"/>
    </physiologicalReaction>
</comment>
<keyword evidence="13 32" id="KW-1133">Transmembrane helix</keyword>
<proteinExistence type="inferred from homology"/>
<feature type="transmembrane region" description="Helical" evidence="32">
    <location>
        <begin position="276"/>
        <end position="298"/>
    </location>
</feature>
<evidence type="ECO:0000256" key="16">
    <source>
        <dbReference type="ARBA" id="ARBA00023329"/>
    </source>
</evidence>
<evidence type="ECO:0000256" key="10">
    <source>
        <dbReference type="ARBA" id="ARBA00022856"/>
    </source>
</evidence>
<keyword evidence="5" id="KW-1003">Cell membrane</keyword>
<comment type="catalytic activity">
    <reaction evidence="21">
        <text>carnosine(out) + 2 H(+)(out) = carnosine(in) + 2 H(+)(in)</text>
        <dbReference type="Rhea" id="RHEA:76191"/>
        <dbReference type="ChEBI" id="CHEBI:15378"/>
        <dbReference type="ChEBI" id="CHEBI:57485"/>
    </reaction>
    <physiologicalReaction direction="left-to-right" evidence="21">
        <dbReference type="Rhea" id="RHEA:76192"/>
    </physiologicalReaction>
</comment>
<keyword evidence="8 31" id="KW-0812">Transmembrane</keyword>
<keyword evidence="4 31" id="KW-0813">Transport</keyword>
<evidence type="ECO:0000256" key="26">
    <source>
        <dbReference type="ARBA" id="ARBA00051256"/>
    </source>
</evidence>
<evidence type="ECO:0000256" key="28">
    <source>
        <dbReference type="ARBA" id="ARBA00056584"/>
    </source>
</evidence>
<dbReference type="FunFam" id="1.20.1250.20:FF:000049">
    <property type="entry name" value="Solute carrier family 15 member 2"/>
    <property type="match status" value="1"/>
</dbReference>
<evidence type="ECO:0000256" key="17">
    <source>
        <dbReference type="ARBA" id="ARBA00023617"/>
    </source>
</evidence>
<dbReference type="AlphaFoldDB" id="A0A8C4M9R7"/>
<keyword evidence="6" id="KW-0597">Phosphoprotein</keyword>
<dbReference type="GO" id="GO:0140206">
    <property type="term" value="P:dipeptide import across plasma membrane"/>
    <property type="evidence" value="ECO:0007669"/>
    <property type="project" value="UniProtKB-ARBA"/>
</dbReference>
<dbReference type="PROSITE" id="PS01023">
    <property type="entry name" value="PTR2_2"/>
    <property type="match status" value="1"/>
</dbReference>
<feature type="transmembrane region" description="Helical" evidence="32">
    <location>
        <begin position="139"/>
        <end position="159"/>
    </location>
</feature>
<evidence type="ECO:0000256" key="8">
    <source>
        <dbReference type="ARBA" id="ARBA00022692"/>
    </source>
</evidence>
<evidence type="ECO:0000256" key="14">
    <source>
        <dbReference type="ARBA" id="ARBA00023136"/>
    </source>
</evidence>
<comment type="catalytic activity">
    <reaction evidence="20">
        <text>glycyl-L-glutamate(out) + 3 H(+)(out) = glycyl-L-glutamate(in) + 3 H(+)(in)</text>
        <dbReference type="Rhea" id="RHEA:76175"/>
        <dbReference type="ChEBI" id="CHEBI:15378"/>
        <dbReference type="ChEBI" id="CHEBI:73784"/>
    </reaction>
    <physiologicalReaction direction="left-to-right" evidence="20">
        <dbReference type="Rhea" id="RHEA:76176"/>
    </physiologicalReaction>
</comment>
<keyword evidence="7" id="KW-0399">Innate immunity</keyword>
<evidence type="ECO:0000256" key="29">
    <source>
        <dbReference type="ARBA" id="ARBA00083190"/>
    </source>
</evidence>
<dbReference type="GO" id="GO:0030670">
    <property type="term" value="C:phagocytic vesicle membrane"/>
    <property type="evidence" value="ECO:0007669"/>
    <property type="project" value="UniProtKB-SubCell"/>
</dbReference>
<evidence type="ECO:0000256" key="5">
    <source>
        <dbReference type="ARBA" id="ARBA00022475"/>
    </source>
</evidence>
<dbReference type="GO" id="GO:0015293">
    <property type="term" value="F:symporter activity"/>
    <property type="evidence" value="ECO:0007669"/>
    <property type="project" value="UniProtKB-KW"/>
</dbReference>
<feature type="transmembrane region" description="Helical" evidence="32">
    <location>
        <begin position="39"/>
        <end position="58"/>
    </location>
</feature>
<dbReference type="GO" id="GO:0015031">
    <property type="term" value="P:protein transport"/>
    <property type="evidence" value="ECO:0007669"/>
    <property type="project" value="UniProtKB-KW"/>
</dbReference>
<dbReference type="InterPro" id="IPR036259">
    <property type="entry name" value="MFS_trans_sf"/>
</dbReference>
<gene>
    <name evidence="33" type="primary">SLC15A2</name>
</gene>
<evidence type="ECO:0000256" key="27">
    <source>
        <dbReference type="ARBA" id="ARBA00051899"/>
    </source>
</evidence>
<evidence type="ECO:0000256" key="4">
    <source>
        <dbReference type="ARBA" id="ARBA00022448"/>
    </source>
</evidence>
<dbReference type="PANTHER" id="PTHR11654">
    <property type="entry name" value="OLIGOPEPTIDE TRANSPORTER-RELATED"/>
    <property type="match status" value="1"/>
</dbReference>
<evidence type="ECO:0000256" key="21">
    <source>
        <dbReference type="ARBA" id="ARBA00036391"/>
    </source>
</evidence>
<dbReference type="InterPro" id="IPR000109">
    <property type="entry name" value="POT_fam"/>
</dbReference>
<sequence>AFIVVNEFCERFSYYGMKAVLTLYFLYFLHWNADTSTSVYHAFSSLCYFTPILGATIADSWLGRFKTIVYLSLVYVLGHVIKSLGALPILGGQMVHTVLSLIGLSLIALGTGGIKPCVAAFGGDQFEEKHAEERSRYFSVFYLAINAGSLISTFITPMLRGDVQCFGEDCYALAFGVPGLLMVIALVVFLMGSKIYRKPPPEGNIATQVVKCIRFAISNRFKNRSGDLPKQQHWLDWAAEKYPKQLIMDVKALTRILFLYIPLPMFWALLDQQVIIVLNPFLVLIFIPLFDLVIYRLISKCGIKFSSLRKMAVGMILACLAFAVAAVVEIKINVSSINLKLHQGRFISIVHCSELFDRDSLVPNTVSLFGTVCLICNTVSTLRFVNTLHKEVNISLGADISLSVGEDYGVKNVYLRLLTCPFLLFFTKRTNQGPQAWKMEDIPANKMSVAWQLPQYALVTAGEVMFSVTGLEFSYSQAPSSMKSVLQAAWLLTVAVGNIIVLVVAQFGGLVQWAEFILFSCLLLVVCLIFSIMGYYYVPLKPEDIQGPADKQIPHTQGNMINLETKKTRL</sequence>
<evidence type="ECO:0000256" key="2">
    <source>
        <dbReference type="ARBA" id="ARBA00004424"/>
    </source>
</evidence>
<feature type="transmembrane region" description="Helical" evidence="32">
    <location>
        <begin position="252"/>
        <end position="270"/>
    </location>
</feature>
<keyword evidence="14 32" id="KW-0472">Membrane</keyword>
<comment type="similarity">
    <text evidence="3 31">Belongs to the major facilitator superfamily. Proton-dependent oligopeptide transporter (POT/PTR) (TC 2.A.17) family.</text>
</comment>
<keyword evidence="10" id="KW-0571">Peptide transport</keyword>